<dbReference type="AlphaFoldDB" id="A0A1M4ZGI0"/>
<dbReference type="Pfam" id="PF05816">
    <property type="entry name" value="TelA"/>
    <property type="match status" value="1"/>
</dbReference>
<sequence length="374" mass="42505">MDMNTMPEMAPLNPTPNQAPALQRMDRDGNVDLANLSQNEIDKLSQLNRSLVVTDVNSVLNYGADLQATMEKYSNDFLTSVRTFNSGEVGAHINELLTELNYIDVDELNQSPFKAFLSKIPLVKNLVVNVKKIFQKYDTVISNVDKISNKIKAGRINSLKDNTALQTMFDNNVEYIKQIEQLIIAGQLKMQDLQVKLAEMEGNPANYKDYEISDMREFISRLDKRLADMKIIRYVMMQSLAQIRVVQNNNVAIADKAQSIISTTIPVWKNQLTIAVALCRQKANVEMQRKVADTTNTILEKNAELLRQNSIEVARENENTVVSVETLKKTTQSLISTLDEVKRIHEEGMRNRQVLDKELQSLETELRKNVTGIR</sequence>
<keyword evidence="5" id="KW-1185">Reference proteome</keyword>
<dbReference type="STRING" id="1346286.SAMN05444362_10483"/>
<evidence type="ECO:0000256" key="1">
    <source>
        <dbReference type="ARBA" id="ARBA00005541"/>
    </source>
</evidence>
<feature type="region of interest" description="Disordered" evidence="3">
    <location>
        <begin position="1"/>
        <end position="23"/>
    </location>
</feature>
<proteinExistence type="inferred from homology"/>
<accession>A0A1M4ZGI0</accession>
<evidence type="ECO:0000256" key="2">
    <source>
        <dbReference type="PIRNR" id="PIRNR026508"/>
    </source>
</evidence>
<name>A0A1M4ZGI0_9BACT</name>
<comment type="similarity">
    <text evidence="1 2">Belongs to the TelA family.</text>
</comment>
<dbReference type="RefSeq" id="WP_201780492.1">
    <property type="nucleotide sequence ID" value="NZ_BBXL01000013.1"/>
</dbReference>
<evidence type="ECO:0000313" key="5">
    <source>
        <dbReference type="Proteomes" id="UP000184480"/>
    </source>
</evidence>
<evidence type="ECO:0000256" key="3">
    <source>
        <dbReference type="SAM" id="MobiDB-lite"/>
    </source>
</evidence>
<evidence type="ECO:0000313" key="4">
    <source>
        <dbReference type="EMBL" id="SHF17153.1"/>
    </source>
</evidence>
<dbReference type="PIRSF" id="PIRSF026508">
    <property type="entry name" value="TelA"/>
    <property type="match status" value="1"/>
</dbReference>
<reference evidence="5" key="1">
    <citation type="submission" date="2016-11" db="EMBL/GenBank/DDBJ databases">
        <authorList>
            <person name="Varghese N."/>
            <person name="Submissions S."/>
        </authorList>
    </citation>
    <scope>NUCLEOTIDE SEQUENCE [LARGE SCALE GENOMIC DNA]</scope>
    <source>
        <strain evidence="5">DSM 27370</strain>
    </source>
</reference>
<dbReference type="InterPro" id="IPR008863">
    <property type="entry name" value="Toxic_anion-R_TelA"/>
</dbReference>
<dbReference type="PANTHER" id="PTHR38432:SF1">
    <property type="entry name" value="TELA-LIKE PROTEIN SAOUHSC_01408"/>
    <property type="match status" value="1"/>
</dbReference>
<gene>
    <name evidence="4" type="ORF">SAMN05444362_10483</name>
</gene>
<dbReference type="Proteomes" id="UP000184480">
    <property type="component" value="Unassembled WGS sequence"/>
</dbReference>
<organism evidence="4 5">
    <name type="scientific">Dysgonomonas macrotermitis</name>
    <dbReference type="NCBI Taxonomy" id="1346286"/>
    <lineage>
        <taxon>Bacteria</taxon>
        <taxon>Pseudomonadati</taxon>
        <taxon>Bacteroidota</taxon>
        <taxon>Bacteroidia</taxon>
        <taxon>Bacteroidales</taxon>
        <taxon>Dysgonomonadaceae</taxon>
        <taxon>Dysgonomonas</taxon>
    </lineage>
</organism>
<dbReference type="EMBL" id="FQUC01000004">
    <property type="protein sequence ID" value="SHF17153.1"/>
    <property type="molecule type" value="Genomic_DNA"/>
</dbReference>
<dbReference type="PANTHER" id="PTHR38432">
    <property type="entry name" value="TELA-LIKE PROTEIN SAOUHSC_01408"/>
    <property type="match status" value="1"/>
</dbReference>
<protein>
    <submittedName>
        <fullName evidence="4">Uncharacterized conserved protein YaaN involved in tellurite resistance</fullName>
    </submittedName>
</protein>